<proteinExistence type="inferred from homology"/>
<dbReference type="GO" id="GO:0000785">
    <property type="term" value="C:chromatin"/>
    <property type="evidence" value="ECO:0007669"/>
    <property type="project" value="UniProtKB-ARBA"/>
</dbReference>
<dbReference type="Pfam" id="PF00149">
    <property type="entry name" value="Metallophos"/>
    <property type="match status" value="1"/>
</dbReference>
<evidence type="ECO:0000256" key="8">
    <source>
        <dbReference type="ARBA" id="ARBA00048336"/>
    </source>
</evidence>
<keyword evidence="3 10" id="KW-0378">Hydrolase</keyword>
<evidence type="ECO:0000256" key="3">
    <source>
        <dbReference type="ARBA" id="ARBA00022801"/>
    </source>
</evidence>
<evidence type="ECO:0000256" key="11">
    <source>
        <dbReference type="SAM" id="MobiDB-lite"/>
    </source>
</evidence>
<dbReference type="Proteomes" id="UP001201812">
    <property type="component" value="Unassembled WGS sequence"/>
</dbReference>
<dbReference type="GO" id="GO:0097723">
    <property type="term" value="P:amoeboid sperm motility"/>
    <property type="evidence" value="ECO:0007669"/>
    <property type="project" value="UniProtKB-ARBA"/>
</dbReference>
<keyword evidence="4" id="KW-0904">Protein phosphatase</keyword>
<feature type="domain" description="Serine/threonine specific protein phosphatases" evidence="12">
    <location>
        <begin position="146"/>
        <end position="151"/>
    </location>
</feature>
<dbReference type="GO" id="GO:0031272">
    <property type="term" value="P:regulation of pseudopodium assembly"/>
    <property type="evidence" value="ECO:0007669"/>
    <property type="project" value="UniProtKB-ARBA"/>
</dbReference>
<evidence type="ECO:0000256" key="7">
    <source>
        <dbReference type="ARBA" id="ARBA00047761"/>
    </source>
</evidence>
<evidence type="ECO:0000313" key="14">
    <source>
        <dbReference type="Proteomes" id="UP001201812"/>
    </source>
</evidence>
<evidence type="ECO:0000256" key="5">
    <source>
        <dbReference type="ARBA" id="ARBA00023211"/>
    </source>
</evidence>
<dbReference type="GO" id="GO:0007060">
    <property type="term" value="P:male meiosis chromosome segregation"/>
    <property type="evidence" value="ECO:0007669"/>
    <property type="project" value="UniProtKB-ARBA"/>
</dbReference>
<evidence type="ECO:0000259" key="12">
    <source>
        <dbReference type="PROSITE" id="PS00125"/>
    </source>
</evidence>
<comment type="caution">
    <text evidence="13">The sequence shown here is derived from an EMBL/GenBank/DDBJ whole genome shotgun (WGS) entry which is preliminary data.</text>
</comment>
<feature type="region of interest" description="Disordered" evidence="11">
    <location>
        <begin position="329"/>
        <end position="365"/>
    </location>
</feature>
<dbReference type="PROSITE" id="PS00125">
    <property type="entry name" value="SER_THR_PHOSPHATASE"/>
    <property type="match status" value="1"/>
</dbReference>
<dbReference type="PRINTS" id="PR00114">
    <property type="entry name" value="STPHPHTASE"/>
</dbReference>
<dbReference type="FunFam" id="3.60.21.10:FF:000026">
    <property type="entry name" value="Serine/threonine-protein phosphatase"/>
    <property type="match status" value="1"/>
</dbReference>
<protein>
    <recommendedName>
        <fullName evidence="10">Serine/threonine-protein phosphatase</fullName>
        <ecNumber evidence="10">3.1.3.16</ecNumber>
    </recommendedName>
</protein>
<evidence type="ECO:0000256" key="4">
    <source>
        <dbReference type="ARBA" id="ARBA00022912"/>
    </source>
</evidence>
<dbReference type="PANTHER" id="PTHR11668:SF492">
    <property type="entry name" value="SERINE_THREONINE-PROTEIN PHOSPHATASE PP1-DELTA-RELATED"/>
    <property type="match status" value="1"/>
</dbReference>
<dbReference type="GO" id="GO:0031143">
    <property type="term" value="C:pseudopodium"/>
    <property type="evidence" value="ECO:0007669"/>
    <property type="project" value="UniProtKB-SubCell"/>
</dbReference>
<dbReference type="InterPro" id="IPR029052">
    <property type="entry name" value="Metallo-depent_PP-like"/>
</dbReference>
<dbReference type="GO" id="GO:0004722">
    <property type="term" value="F:protein serine/threonine phosphatase activity"/>
    <property type="evidence" value="ECO:0007669"/>
    <property type="project" value="UniProtKB-EC"/>
</dbReference>
<keyword evidence="2" id="KW-0479">Metal-binding</keyword>
<feature type="compositionally biased region" description="Basic residues" evidence="11">
    <location>
        <begin position="348"/>
        <end position="365"/>
    </location>
</feature>
<sequence length="365" mass="41205">MKAEAALMKSTLSNRSEESDSSSIKESIEVDNVDSLIVKLLTTGTGATKGLTKSVSESDIDQICHQAMAVFLSQPVLLELVPPIKICGDIHGQYSDLLRLFDKIGFPPSVNYLFLGDYVDRGRHSLETVCLLFCYKIKYPNNFFLLRGNHECKLINRVYGFYDEISRRYKSPKLWQTFQDVFEVMPFCALVGERILCMHGGLSPLLKNLDQLKQIPRPVDPPNPSMTIDLLWSDPDPWTKGWKANARGLSYVFGADVVNAICQQFDIDMIVRAHQVVQDGYEFFANRKLVTIFSAPHYCGQFDNAAAVMDVDESLMCSFFVLRPTFAKPHSDNSTSSAKQRKTSTSIRSKKGNSMRQRKTISRDI</sequence>
<feature type="compositionally biased region" description="Polar residues" evidence="11">
    <location>
        <begin position="332"/>
        <end position="347"/>
    </location>
</feature>
<evidence type="ECO:0000256" key="6">
    <source>
        <dbReference type="ARBA" id="ARBA00037818"/>
    </source>
</evidence>
<dbReference type="InterPro" id="IPR004843">
    <property type="entry name" value="Calcineurin-like_PHP"/>
</dbReference>
<dbReference type="EC" id="3.1.3.16" evidence="10"/>
<dbReference type="GO" id="GO:0005737">
    <property type="term" value="C:cytoplasm"/>
    <property type="evidence" value="ECO:0007669"/>
    <property type="project" value="TreeGrafter"/>
</dbReference>
<keyword evidence="14" id="KW-1185">Reference proteome</keyword>
<dbReference type="InterPro" id="IPR006186">
    <property type="entry name" value="Ser/Thr-sp_prot-phosphatase"/>
</dbReference>
<dbReference type="AlphaFoldDB" id="A0AAD4RDJ6"/>
<dbReference type="InterPro" id="IPR031675">
    <property type="entry name" value="STPPase_N"/>
</dbReference>
<organism evidence="13 14">
    <name type="scientific">Ditylenchus destructor</name>
    <dbReference type="NCBI Taxonomy" id="166010"/>
    <lineage>
        <taxon>Eukaryota</taxon>
        <taxon>Metazoa</taxon>
        <taxon>Ecdysozoa</taxon>
        <taxon>Nematoda</taxon>
        <taxon>Chromadorea</taxon>
        <taxon>Rhabditida</taxon>
        <taxon>Tylenchina</taxon>
        <taxon>Tylenchomorpha</taxon>
        <taxon>Sphaerularioidea</taxon>
        <taxon>Anguinidae</taxon>
        <taxon>Anguininae</taxon>
        <taxon>Ditylenchus</taxon>
    </lineage>
</organism>
<comment type="catalytic activity">
    <reaction evidence="7">
        <text>O-phospho-L-seryl-[protein] + H2O = L-seryl-[protein] + phosphate</text>
        <dbReference type="Rhea" id="RHEA:20629"/>
        <dbReference type="Rhea" id="RHEA-COMP:9863"/>
        <dbReference type="Rhea" id="RHEA-COMP:11604"/>
        <dbReference type="ChEBI" id="CHEBI:15377"/>
        <dbReference type="ChEBI" id="CHEBI:29999"/>
        <dbReference type="ChEBI" id="CHEBI:43474"/>
        <dbReference type="ChEBI" id="CHEBI:83421"/>
        <dbReference type="EC" id="3.1.3.16"/>
    </reaction>
</comment>
<dbReference type="EMBL" id="JAKKPZ010000001">
    <property type="protein sequence ID" value="KAI1728706.1"/>
    <property type="molecule type" value="Genomic_DNA"/>
</dbReference>
<gene>
    <name evidence="13" type="ORF">DdX_00904</name>
</gene>
<dbReference type="GO" id="GO:0005634">
    <property type="term" value="C:nucleus"/>
    <property type="evidence" value="ECO:0007669"/>
    <property type="project" value="TreeGrafter"/>
</dbReference>
<evidence type="ECO:0000256" key="10">
    <source>
        <dbReference type="RuleBase" id="RU004273"/>
    </source>
</evidence>
<reference evidence="13" key="1">
    <citation type="submission" date="2022-01" db="EMBL/GenBank/DDBJ databases">
        <title>Genome Sequence Resource for Two Populations of Ditylenchus destructor, the Migratory Endoparasitic Phytonematode.</title>
        <authorList>
            <person name="Zhang H."/>
            <person name="Lin R."/>
            <person name="Xie B."/>
        </authorList>
    </citation>
    <scope>NUCLEOTIDE SEQUENCE</scope>
    <source>
        <strain evidence="13">BazhouSP</strain>
    </source>
</reference>
<keyword evidence="5" id="KW-0464">Manganese</keyword>
<dbReference type="GO" id="GO:0046872">
    <property type="term" value="F:metal ion binding"/>
    <property type="evidence" value="ECO:0007669"/>
    <property type="project" value="UniProtKB-KW"/>
</dbReference>
<evidence type="ECO:0000256" key="2">
    <source>
        <dbReference type="ARBA" id="ARBA00022723"/>
    </source>
</evidence>
<evidence type="ECO:0000256" key="1">
    <source>
        <dbReference type="ARBA" id="ARBA00008294"/>
    </source>
</evidence>
<dbReference type="InterPro" id="IPR050341">
    <property type="entry name" value="PP1_catalytic_subunit"/>
</dbReference>
<dbReference type="Pfam" id="PF16891">
    <property type="entry name" value="STPPase_N"/>
    <property type="match status" value="1"/>
</dbReference>
<comment type="similarity">
    <text evidence="1 10">Belongs to the PPP phosphatase family.</text>
</comment>
<accession>A0AAD4RDJ6</accession>
<comment type="catalytic activity">
    <reaction evidence="8 10">
        <text>O-phospho-L-threonyl-[protein] + H2O = L-threonyl-[protein] + phosphate</text>
        <dbReference type="Rhea" id="RHEA:47004"/>
        <dbReference type="Rhea" id="RHEA-COMP:11060"/>
        <dbReference type="Rhea" id="RHEA-COMP:11605"/>
        <dbReference type="ChEBI" id="CHEBI:15377"/>
        <dbReference type="ChEBI" id="CHEBI:30013"/>
        <dbReference type="ChEBI" id="CHEBI:43474"/>
        <dbReference type="ChEBI" id="CHEBI:61977"/>
        <dbReference type="EC" id="3.1.3.16"/>
    </reaction>
</comment>
<dbReference type="Gene3D" id="3.60.21.10">
    <property type="match status" value="1"/>
</dbReference>
<dbReference type="GO" id="GO:0018991">
    <property type="term" value="P:egg-laying behavior"/>
    <property type="evidence" value="ECO:0007669"/>
    <property type="project" value="UniProtKB-ARBA"/>
</dbReference>
<name>A0AAD4RDJ6_9BILA</name>
<comment type="subcellular location">
    <subcellularLocation>
        <location evidence="6">Cell projection</location>
        <location evidence="6">Pseudopodium</location>
    </subcellularLocation>
</comment>
<evidence type="ECO:0000313" key="13">
    <source>
        <dbReference type="EMBL" id="KAI1728706.1"/>
    </source>
</evidence>
<feature type="region of interest" description="Disordered" evidence="11">
    <location>
        <begin position="1"/>
        <end position="24"/>
    </location>
</feature>
<comment type="function">
    <text evidence="9">Probable phosphatase which plays a redundant role with gsp-4 in spermatogenesis by regulating sister chromatid segregation during meiosis. In addition, involved in sperm motility by controlling the dynamic disassembly of major sperm proteins (MSP) in the spermatozoan pseudopodium.</text>
</comment>
<dbReference type="PANTHER" id="PTHR11668">
    <property type="entry name" value="SERINE/THREONINE PROTEIN PHOSPHATASE"/>
    <property type="match status" value="1"/>
</dbReference>
<evidence type="ECO:0000256" key="9">
    <source>
        <dbReference type="ARBA" id="ARBA00054219"/>
    </source>
</evidence>
<dbReference type="SMART" id="SM00156">
    <property type="entry name" value="PP2Ac"/>
    <property type="match status" value="1"/>
</dbReference>
<dbReference type="SUPFAM" id="SSF56300">
    <property type="entry name" value="Metallo-dependent phosphatases"/>
    <property type="match status" value="1"/>
</dbReference>